<organism evidence="2 3">
    <name type="scientific">Oryza rufipogon</name>
    <name type="common">Brownbeard rice</name>
    <name type="synonym">Asian wild rice</name>
    <dbReference type="NCBI Taxonomy" id="4529"/>
    <lineage>
        <taxon>Eukaryota</taxon>
        <taxon>Viridiplantae</taxon>
        <taxon>Streptophyta</taxon>
        <taxon>Embryophyta</taxon>
        <taxon>Tracheophyta</taxon>
        <taxon>Spermatophyta</taxon>
        <taxon>Magnoliopsida</taxon>
        <taxon>Liliopsida</taxon>
        <taxon>Poales</taxon>
        <taxon>Poaceae</taxon>
        <taxon>BOP clade</taxon>
        <taxon>Oryzoideae</taxon>
        <taxon>Oryzeae</taxon>
        <taxon>Oryzinae</taxon>
        <taxon>Oryza</taxon>
    </lineage>
</organism>
<sequence length="107" mass="11139">MGKASHNATVYRPRLSSATTSAEAWWTRRAAREPAPELTSTHATVATNKGAWATDGELGGDEGAGAELVETDGVDDGLRGEDGAADQPISRSMSSLLISLVRPETTA</sequence>
<dbReference type="HOGENOM" id="CLU_2214286_0_0_1"/>
<reference evidence="2" key="2">
    <citation type="submission" date="2015-06" db="UniProtKB">
        <authorList>
            <consortium name="EnsemblPlants"/>
        </authorList>
    </citation>
    <scope>IDENTIFICATION</scope>
</reference>
<keyword evidence="3" id="KW-1185">Reference proteome</keyword>
<evidence type="ECO:0000313" key="3">
    <source>
        <dbReference type="Proteomes" id="UP000008022"/>
    </source>
</evidence>
<dbReference type="Proteomes" id="UP000008022">
    <property type="component" value="Unassembled WGS sequence"/>
</dbReference>
<dbReference type="AlphaFoldDB" id="A0A0E0PN75"/>
<accession>A0A0E0PN75</accession>
<evidence type="ECO:0000313" key="2">
    <source>
        <dbReference type="EnsemblPlants" id="ORUFI05G19540.1"/>
    </source>
</evidence>
<dbReference type="Gramene" id="ORUFI05G19540.1">
    <property type="protein sequence ID" value="ORUFI05G19540.1"/>
    <property type="gene ID" value="ORUFI05G19540"/>
</dbReference>
<evidence type="ECO:0000256" key="1">
    <source>
        <dbReference type="SAM" id="MobiDB-lite"/>
    </source>
</evidence>
<evidence type="ECO:0008006" key="4">
    <source>
        <dbReference type="Google" id="ProtNLM"/>
    </source>
</evidence>
<feature type="compositionally biased region" description="Low complexity" evidence="1">
    <location>
        <begin position="16"/>
        <end position="28"/>
    </location>
</feature>
<name>A0A0E0PN75_ORYRU</name>
<feature type="compositionally biased region" description="Polar residues" evidence="1">
    <location>
        <begin position="38"/>
        <end position="47"/>
    </location>
</feature>
<protein>
    <recommendedName>
        <fullName evidence="4">DUF834 domain-containing protein</fullName>
    </recommendedName>
</protein>
<feature type="region of interest" description="Disordered" evidence="1">
    <location>
        <begin position="1"/>
        <end position="64"/>
    </location>
</feature>
<reference evidence="3" key="1">
    <citation type="submission" date="2013-06" db="EMBL/GenBank/DDBJ databases">
        <authorList>
            <person name="Zhao Q."/>
        </authorList>
    </citation>
    <scope>NUCLEOTIDE SEQUENCE</scope>
    <source>
        <strain evidence="3">cv. W1943</strain>
    </source>
</reference>
<dbReference type="EnsemblPlants" id="ORUFI05G19540.1">
    <property type="protein sequence ID" value="ORUFI05G19540.1"/>
    <property type="gene ID" value="ORUFI05G19540"/>
</dbReference>
<proteinExistence type="predicted"/>